<dbReference type="Proteomes" id="UP000663873">
    <property type="component" value="Unassembled WGS sequence"/>
</dbReference>
<reference evidence="1" key="1">
    <citation type="submission" date="2021-02" db="EMBL/GenBank/DDBJ databases">
        <authorList>
            <person name="Nowell W R."/>
        </authorList>
    </citation>
    <scope>NUCLEOTIDE SEQUENCE</scope>
</reference>
<evidence type="ECO:0000313" key="1">
    <source>
        <dbReference type="EMBL" id="CAF4907784.1"/>
    </source>
</evidence>
<accession>A0A821VIS9</accession>
<proteinExistence type="predicted"/>
<dbReference type="EMBL" id="CAJOBP010078857">
    <property type="protein sequence ID" value="CAF4907784.1"/>
    <property type="molecule type" value="Genomic_DNA"/>
</dbReference>
<dbReference type="AlphaFoldDB" id="A0A821VIS9"/>
<organism evidence="1 2">
    <name type="scientific">Rotaria socialis</name>
    <dbReference type="NCBI Taxonomy" id="392032"/>
    <lineage>
        <taxon>Eukaryota</taxon>
        <taxon>Metazoa</taxon>
        <taxon>Spiralia</taxon>
        <taxon>Gnathifera</taxon>
        <taxon>Rotifera</taxon>
        <taxon>Eurotatoria</taxon>
        <taxon>Bdelloidea</taxon>
        <taxon>Philodinida</taxon>
        <taxon>Philodinidae</taxon>
        <taxon>Rotaria</taxon>
    </lineage>
</organism>
<protein>
    <submittedName>
        <fullName evidence="1">Uncharacterized protein</fullName>
    </submittedName>
</protein>
<feature type="non-terminal residue" evidence="1">
    <location>
        <position position="1"/>
    </location>
</feature>
<gene>
    <name evidence="1" type="ORF">UJA718_LOCUS45828</name>
</gene>
<name>A0A821VIS9_9BILA</name>
<sequence>SSQSSDYELIVTEDGFYRIVFHQFHERYLGEYQAVITNSTSTVRTKIIRVIGQQAPVFTQALPKFIQIKTGEKLTIECMA</sequence>
<feature type="non-terminal residue" evidence="1">
    <location>
        <position position="80"/>
    </location>
</feature>
<keyword evidence="2" id="KW-1185">Reference proteome</keyword>
<comment type="caution">
    <text evidence="1">The sequence shown here is derived from an EMBL/GenBank/DDBJ whole genome shotgun (WGS) entry which is preliminary data.</text>
</comment>
<evidence type="ECO:0000313" key="2">
    <source>
        <dbReference type="Proteomes" id="UP000663873"/>
    </source>
</evidence>